<protein>
    <submittedName>
        <fullName evidence="2">YabP/YqfC family sporulation protein</fullName>
    </submittedName>
</protein>
<accession>A0A9D1F5N0</accession>
<dbReference type="InterPro" id="IPR022476">
    <property type="entry name" value="Spore_YabP/YqfC"/>
</dbReference>
<evidence type="ECO:0000313" key="3">
    <source>
        <dbReference type="Proteomes" id="UP000823927"/>
    </source>
</evidence>
<evidence type="ECO:0000256" key="1">
    <source>
        <dbReference type="SAM" id="MobiDB-lite"/>
    </source>
</evidence>
<dbReference type="EMBL" id="DVIT01000030">
    <property type="protein sequence ID" value="HIS47597.1"/>
    <property type="molecule type" value="Genomic_DNA"/>
</dbReference>
<comment type="caution">
    <text evidence="2">The sequence shown here is derived from an EMBL/GenBank/DDBJ whole genome shotgun (WGS) entry which is preliminary data.</text>
</comment>
<reference evidence="2" key="1">
    <citation type="submission" date="2020-10" db="EMBL/GenBank/DDBJ databases">
        <authorList>
            <person name="Gilroy R."/>
        </authorList>
    </citation>
    <scope>NUCLEOTIDE SEQUENCE</scope>
    <source>
        <strain evidence="2">CHK178-757</strain>
    </source>
</reference>
<organism evidence="2 3">
    <name type="scientific">Candidatus Scybalocola faecigallinarum</name>
    <dbReference type="NCBI Taxonomy" id="2840941"/>
    <lineage>
        <taxon>Bacteria</taxon>
        <taxon>Bacillati</taxon>
        <taxon>Bacillota</taxon>
        <taxon>Clostridia</taxon>
        <taxon>Lachnospirales</taxon>
        <taxon>Lachnospiraceae</taxon>
        <taxon>Lachnospiraceae incertae sedis</taxon>
        <taxon>Candidatus Scybalocola (ex Gilroy et al. 2021)</taxon>
    </lineage>
</organism>
<sequence>MKRHKAMQKQVKKTHFKKKKAPSDISVKALFKDSLHYLDITGNDPPTMHLWGNRGLYIEHYEKILEYTGVHIRLQLKHMQISIRGQTLVLEYFSRHELKIRGDIEIIQFMATDRGDEQ</sequence>
<gene>
    <name evidence="2" type="ORF">IAB46_08605</name>
</gene>
<feature type="region of interest" description="Disordered" evidence="1">
    <location>
        <begin position="1"/>
        <end position="20"/>
    </location>
</feature>
<name>A0A9D1F5N0_9FIRM</name>
<dbReference type="AlphaFoldDB" id="A0A9D1F5N0"/>
<dbReference type="Pfam" id="PF07873">
    <property type="entry name" value="YabP"/>
    <property type="match status" value="1"/>
</dbReference>
<evidence type="ECO:0000313" key="2">
    <source>
        <dbReference type="EMBL" id="HIS47597.1"/>
    </source>
</evidence>
<reference evidence="2" key="2">
    <citation type="journal article" date="2021" name="PeerJ">
        <title>Extensive microbial diversity within the chicken gut microbiome revealed by metagenomics and culture.</title>
        <authorList>
            <person name="Gilroy R."/>
            <person name="Ravi A."/>
            <person name="Getino M."/>
            <person name="Pursley I."/>
            <person name="Horton D.L."/>
            <person name="Alikhan N.F."/>
            <person name="Baker D."/>
            <person name="Gharbi K."/>
            <person name="Hall N."/>
            <person name="Watson M."/>
            <person name="Adriaenssens E.M."/>
            <person name="Foster-Nyarko E."/>
            <person name="Jarju S."/>
            <person name="Secka A."/>
            <person name="Antonio M."/>
            <person name="Oren A."/>
            <person name="Chaudhuri R.R."/>
            <person name="La Ragione R."/>
            <person name="Hildebrand F."/>
            <person name="Pallen M.J."/>
        </authorList>
    </citation>
    <scope>NUCLEOTIDE SEQUENCE</scope>
    <source>
        <strain evidence="2">CHK178-757</strain>
    </source>
</reference>
<dbReference type="Proteomes" id="UP000823927">
    <property type="component" value="Unassembled WGS sequence"/>
</dbReference>
<proteinExistence type="predicted"/>